<dbReference type="GO" id="GO:0005694">
    <property type="term" value="C:chromosome"/>
    <property type="evidence" value="ECO:0007669"/>
    <property type="project" value="InterPro"/>
</dbReference>
<dbReference type="GO" id="GO:0006265">
    <property type="term" value="P:DNA topological change"/>
    <property type="evidence" value="ECO:0007669"/>
    <property type="project" value="InterPro"/>
</dbReference>
<dbReference type="Gene3D" id="3.30.65.10">
    <property type="entry name" value="Bacterial Topoisomerase I, domain 1"/>
    <property type="match status" value="1"/>
</dbReference>
<sequence>MANRINVAITANGKCPKCGGNLVERKGRYGTFGGCLNYPRCRFTLN</sequence>
<protein>
    <recommendedName>
        <fullName evidence="1">DNA topoisomerase type IA zn finger domain-containing protein</fullName>
    </recommendedName>
</protein>
<evidence type="ECO:0000313" key="3">
    <source>
        <dbReference type="Proteomes" id="UP000284604"/>
    </source>
</evidence>
<dbReference type="SUPFAM" id="SSF57783">
    <property type="entry name" value="Zinc beta-ribbon"/>
    <property type="match status" value="1"/>
</dbReference>
<dbReference type="GO" id="GO:0003677">
    <property type="term" value="F:DNA binding"/>
    <property type="evidence" value="ECO:0007669"/>
    <property type="project" value="InterPro"/>
</dbReference>
<feature type="domain" description="DNA topoisomerase type IA zn finger" evidence="1">
    <location>
        <begin position="13"/>
        <end position="45"/>
    </location>
</feature>
<name>A0A415PZ77_BACSE</name>
<comment type="caution">
    <text evidence="2">The sequence shown here is derived from an EMBL/GenBank/DDBJ whole genome shotgun (WGS) entry which is preliminary data.</text>
</comment>
<dbReference type="RefSeq" id="WP_118399525.1">
    <property type="nucleotide sequence ID" value="NZ_QRPN01000003.1"/>
</dbReference>
<reference evidence="2 3" key="1">
    <citation type="submission" date="2018-08" db="EMBL/GenBank/DDBJ databases">
        <title>A genome reference for cultivated species of the human gut microbiota.</title>
        <authorList>
            <person name="Zou Y."/>
            <person name="Xue W."/>
            <person name="Luo G."/>
        </authorList>
    </citation>
    <scope>NUCLEOTIDE SEQUENCE [LARGE SCALE GENOMIC DNA]</scope>
    <source>
        <strain evidence="2 3">AF35-20</strain>
    </source>
</reference>
<evidence type="ECO:0000259" key="1">
    <source>
        <dbReference type="Pfam" id="PF01396"/>
    </source>
</evidence>
<dbReference type="AlphaFoldDB" id="A0A415PZ77"/>
<accession>A0A415PZ77</accession>
<dbReference type="Pfam" id="PF01396">
    <property type="entry name" value="Zn_ribbon_Top1"/>
    <property type="match status" value="1"/>
</dbReference>
<organism evidence="2 3">
    <name type="scientific">Bacteroides stercoris</name>
    <dbReference type="NCBI Taxonomy" id="46506"/>
    <lineage>
        <taxon>Bacteria</taxon>
        <taxon>Pseudomonadati</taxon>
        <taxon>Bacteroidota</taxon>
        <taxon>Bacteroidia</taxon>
        <taxon>Bacteroidales</taxon>
        <taxon>Bacteroidaceae</taxon>
        <taxon>Bacteroides</taxon>
    </lineage>
</organism>
<dbReference type="InterPro" id="IPR013498">
    <property type="entry name" value="Topo_IA_Znf"/>
</dbReference>
<proteinExistence type="predicted"/>
<evidence type="ECO:0000313" key="2">
    <source>
        <dbReference type="EMBL" id="RHM21308.1"/>
    </source>
</evidence>
<gene>
    <name evidence="2" type="ORF">DWZ78_04345</name>
</gene>
<dbReference type="EMBL" id="QRPN01000003">
    <property type="protein sequence ID" value="RHM21308.1"/>
    <property type="molecule type" value="Genomic_DNA"/>
</dbReference>
<dbReference type="GO" id="GO:0003916">
    <property type="term" value="F:DNA topoisomerase activity"/>
    <property type="evidence" value="ECO:0007669"/>
    <property type="project" value="InterPro"/>
</dbReference>
<dbReference type="Proteomes" id="UP000284604">
    <property type="component" value="Unassembled WGS sequence"/>
</dbReference>